<feature type="compositionally biased region" description="Polar residues" evidence="2">
    <location>
        <begin position="616"/>
        <end position="628"/>
    </location>
</feature>
<keyword evidence="1" id="KW-0862">Zinc</keyword>
<dbReference type="InterPro" id="IPR001878">
    <property type="entry name" value="Znf_CCHC"/>
</dbReference>
<feature type="compositionally biased region" description="Polar residues" evidence="2">
    <location>
        <begin position="283"/>
        <end position="296"/>
    </location>
</feature>
<dbReference type="SUPFAM" id="SSF56672">
    <property type="entry name" value="DNA/RNA polymerases"/>
    <property type="match status" value="1"/>
</dbReference>
<keyword evidence="5" id="KW-1185">Reference proteome</keyword>
<organism evidence="4 5">
    <name type="scientific">Cryomyces minteri</name>
    <dbReference type="NCBI Taxonomy" id="331657"/>
    <lineage>
        <taxon>Eukaryota</taxon>
        <taxon>Fungi</taxon>
        <taxon>Dikarya</taxon>
        <taxon>Ascomycota</taxon>
        <taxon>Pezizomycotina</taxon>
        <taxon>Dothideomycetes</taxon>
        <taxon>Dothideomycetes incertae sedis</taxon>
        <taxon>Cryomyces</taxon>
    </lineage>
</organism>
<gene>
    <name evidence="4" type="ORF">B0A49_13660</name>
</gene>
<dbReference type="PANTHER" id="PTHR15503:SF22">
    <property type="entry name" value="TRANSPOSON TY3-I GAG POLYPROTEIN"/>
    <property type="match status" value="1"/>
</dbReference>
<reference evidence="4 5" key="1">
    <citation type="submission" date="2017-03" db="EMBL/GenBank/DDBJ databases">
        <title>Genomes of endolithic fungi from Antarctica.</title>
        <authorList>
            <person name="Coleine C."/>
            <person name="Masonjones S."/>
            <person name="Stajich J.E."/>
        </authorList>
    </citation>
    <scope>NUCLEOTIDE SEQUENCE [LARGE SCALE GENOMIC DNA]</scope>
    <source>
        <strain evidence="4 5">CCFEE 5187</strain>
    </source>
</reference>
<dbReference type="OrthoDB" id="3884315at2759"/>
<dbReference type="Pfam" id="PF19259">
    <property type="entry name" value="Ty3_capsid"/>
    <property type="match status" value="1"/>
</dbReference>
<feature type="compositionally biased region" description="Basic and acidic residues" evidence="2">
    <location>
        <begin position="94"/>
        <end position="105"/>
    </location>
</feature>
<feature type="compositionally biased region" description="Basic and acidic residues" evidence="2">
    <location>
        <begin position="1"/>
        <end position="12"/>
    </location>
</feature>
<dbReference type="EMBL" id="NAJN01003030">
    <property type="protein sequence ID" value="TKA44817.1"/>
    <property type="molecule type" value="Genomic_DNA"/>
</dbReference>
<feature type="region of interest" description="Disordered" evidence="2">
    <location>
        <begin position="342"/>
        <end position="365"/>
    </location>
</feature>
<feature type="region of interest" description="Disordered" evidence="2">
    <location>
        <begin position="575"/>
        <end position="628"/>
    </location>
</feature>
<dbReference type="STRING" id="331657.A0A4U0V7T4"/>
<dbReference type="Gene3D" id="3.10.10.10">
    <property type="entry name" value="HIV Type 1 Reverse Transcriptase, subunit A, domain 1"/>
    <property type="match status" value="1"/>
</dbReference>
<dbReference type="Pfam" id="PF00098">
    <property type="entry name" value="zf-CCHC"/>
    <property type="match status" value="1"/>
</dbReference>
<feature type="domain" description="CCHC-type" evidence="3">
    <location>
        <begin position="327"/>
        <end position="341"/>
    </location>
</feature>
<feature type="compositionally biased region" description="Basic and acidic residues" evidence="2">
    <location>
        <begin position="495"/>
        <end position="506"/>
    </location>
</feature>
<dbReference type="Gene3D" id="4.10.60.10">
    <property type="entry name" value="Zinc finger, CCHC-type"/>
    <property type="match status" value="1"/>
</dbReference>
<dbReference type="SUPFAM" id="SSF57756">
    <property type="entry name" value="Retrovirus zinc finger-like domains"/>
    <property type="match status" value="1"/>
</dbReference>
<dbReference type="PANTHER" id="PTHR15503">
    <property type="entry name" value="LDOC1 RELATED"/>
    <property type="match status" value="1"/>
</dbReference>
<dbReference type="AlphaFoldDB" id="A0A4U0V7T4"/>
<keyword evidence="1" id="KW-0863">Zinc-finger</keyword>
<feature type="region of interest" description="Disordered" evidence="2">
    <location>
        <begin position="1"/>
        <end position="113"/>
    </location>
</feature>
<dbReference type="CDD" id="cd00303">
    <property type="entry name" value="retropepsin_like"/>
    <property type="match status" value="1"/>
</dbReference>
<dbReference type="InterPro" id="IPR036875">
    <property type="entry name" value="Znf_CCHC_sf"/>
</dbReference>
<dbReference type="SMART" id="SM00343">
    <property type="entry name" value="ZnF_C2HC"/>
    <property type="match status" value="1"/>
</dbReference>
<feature type="compositionally biased region" description="Basic and acidic residues" evidence="2">
    <location>
        <begin position="63"/>
        <end position="77"/>
    </location>
</feature>
<dbReference type="Proteomes" id="UP000308768">
    <property type="component" value="Unassembled WGS sequence"/>
</dbReference>
<feature type="compositionally biased region" description="Basic and acidic residues" evidence="2">
    <location>
        <begin position="44"/>
        <end position="55"/>
    </location>
</feature>
<feature type="compositionally biased region" description="Polar residues" evidence="2">
    <location>
        <begin position="79"/>
        <end position="90"/>
    </location>
</feature>
<dbReference type="CDD" id="cd01647">
    <property type="entry name" value="RT_LTR"/>
    <property type="match status" value="1"/>
</dbReference>
<feature type="compositionally biased region" description="Polar residues" evidence="2">
    <location>
        <begin position="29"/>
        <end position="43"/>
    </location>
</feature>
<dbReference type="InterPro" id="IPR043502">
    <property type="entry name" value="DNA/RNA_pol_sf"/>
</dbReference>
<dbReference type="PROSITE" id="PS50158">
    <property type="entry name" value="ZF_CCHC"/>
    <property type="match status" value="1"/>
</dbReference>
<evidence type="ECO:0000313" key="5">
    <source>
        <dbReference type="Proteomes" id="UP000308768"/>
    </source>
</evidence>
<sequence length="934" mass="107597">MSEPQSRNKEEELSSSSEEEELPQLPVSRPSSVISVATSLKPKSTSELRGKTTKVEKHHKKEPHTADKLKKLLEKEPSLVSNLESSSKQPKTAKMSDDRGIKPKNPDTYSGGNKDLERFLSQCQLYFLLKKDDFKNSMEKVLFAGSHLRGPAADWFTPFIRDISKGQDARQETRSIFGSYINFERALEQLYGSRDRQRTAVRQLQQLKQLGPASQYTASFRRLAIDSGWNDAALITTYYSGLRDSIKDELSRSERPASLDDLIDRVITIDERFFERRMERGKQGSTYQPRNQQNRQPYYGPEPMDLSATRGPLSNKDREHRMKNNLCLYCGKPGHRARECKANKGRNNSLAATHHRDPYDDDDNGPPQYLKATRAKPIPDWVKQMSETSSQQDKCNEWFSTVHADEGPSMRGNTAQGTWVRNTSRVPSDREHASLSWTACYDDYCTIHRSGKEGRGGFPQKLRQKQRHTEDEYEEIPRPLNIPQRPRTPYPEQLTRFEQHDVDTGETKVWYAPKQDDTSDTESTETSSSEESLQRIHIGKDPPKIIIPQGRLIFWSYDQENVVLRIEVAKTGDLGNLPDFPYQVETDKEPNESEHKAKDEAARPGSHERRPVESLPSIQDSQEDSQPQVTAMIDSGATGNFISHKAILRLGLRKQEKKQKYSLRLIDGTEIGYGKVTHETQKTTMKLDTHNEQINFDITDTGTDEIVLGIPWLRIHNPTINWSTGKLQFTRCNCETTRPSRLRIPAEDEEHDQDVMRECIPDLRLKKRDLHWLSATSTDKSTIPQEYQKYTTLFKEDLPSEALPKHQTWDHDIPLVEGTTPAFQKIYPMNEEQLKALREYLDENLKKGFIRESKSPAAYPLFFVTKKNTTKLRPVIDYRQLNNITIKNRYPLPLIGETMDRLRGAFWFTKVDLKGAYNLIRMKEGEEWKTAFRT</sequence>
<evidence type="ECO:0000256" key="1">
    <source>
        <dbReference type="PROSITE-ProRule" id="PRU00047"/>
    </source>
</evidence>
<dbReference type="InterPro" id="IPR021109">
    <property type="entry name" value="Peptidase_aspartic_dom_sf"/>
</dbReference>
<dbReference type="InterPro" id="IPR000477">
    <property type="entry name" value="RT_dom"/>
</dbReference>
<dbReference type="Pfam" id="PF13975">
    <property type="entry name" value="gag-asp_proteas"/>
    <property type="match status" value="1"/>
</dbReference>
<keyword evidence="1" id="KW-0479">Metal-binding</keyword>
<name>A0A4U0V7T4_9PEZI</name>
<feature type="non-terminal residue" evidence="4">
    <location>
        <position position="934"/>
    </location>
</feature>
<evidence type="ECO:0000256" key="2">
    <source>
        <dbReference type="SAM" id="MobiDB-lite"/>
    </source>
</evidence>
<dbReference type="GO" id="GO:0003676">
    <property type="term" value="F:nucleic acid binding"/>
    <property type="evidence" value="ECO:0007669"/>
    <property type="project" value="InterPro"/>
</dbReference>
<protein>
    <recommendedName>
        <fullName evidence="3">CCHC-type domain-containing protein</fullName>
    </recommendedName>
</protein>
<proteinExistence type="predicted"/>
<dbReference type="InterPro" id="IPR032567">
    <property type="entry name" value="RTL1-rel"/>
</dbReference>
<evidence type="ECO:0000313" key="4">
    <source>
        <dbReference type="EMBL" id="TKA44817.1"/>
    </source>
</evidence>
<accession>A0A4U0V7T4</accession>
<feature type="region of interest" description="Disordered" evidence="2">
    <location>
        <begin position="279"/>
        <end position="318"/>
    </location>
</feature>
<evidence type="ECO:0000259" key="3">
    <source>
        <dbReference type="PROSITE" id="PS50158"/>
    </source>
</evidence>
<dbReference type="InterPro" id="IPR045358">
    <property type="entry name" value="Ty3_capsid"/>
</dbReference>
<dbReference type="GO" id="GO:0008270">
    <property type="term" value="F:zinc ion binding"/>
    <property type="evidence" value="ECO:0007669"/>
    <property type="project" value="UniProtKB-KW"/>
</dbReference>
<dbReference type="SUPFAM" id="SSF50630">
    <property type="entry name" value="Acid proteases"/>
    <property type="match status" value="1"/>
</dbReference>
<dbReference type="Gene3D" id="2.40.70.10">
    <property type="entry name" value="Acid Proteases"/>
    <property type="match status" value="1"/>
</dbReference>
<comment type="caution">
    <text evidence="4">The sequence shown here is derived from an EMBL/GenBank/DDBJ whole genome shotgun (WGS) entry which is preliminary data.</text>
</comment>
<feature type="compositionally biased region" description="Basic and acidic residues" evidence="2">
    <location>
        <begin position="585"/>
        <end position="612"/>
    </location>
</feature>
<dbReference type="Pfam" id="PF00078">
    <property type="entry name" value="RVT_1"/>
    <property type="match status" value="1"/>
</dbReference>
<feature type="region of interest" description="Disordered" evidence="2">
    <location>
        <begin position="453"/>
        <end position="537"/>
    </location>
</feature>